<dbReference type="InterPro" id="IPR045495">
    <property type="entry name" value="PI4K_N"/>
</dbReference>
<keyword evidence="5" id="KW-1185">Reference proteome</keyword>
<organism evidence="4 5">
    <name type="scientific">Dictyocaulus viviparus</name>
    <name type="common">Bovine lungworm</name>
    <dbReference type="NCBI Taxonomy" id="29172"/>
    <lineage>
        <taxon>Eukaryota</taxon>
        <taxon>Metazoa</taxon>
        <taxon>Ecdysozoa</taxon>
        <taxon>Nematoda</taxon>
        <taxon>Chromadorea</taxon>
        <taxon>Rhabditida</taxon>
        <taxon>Rhabditina</taxon>
        <taxon>Rhabditomorpha</taxon>
        <taxon>Strongyloidea</taxon>
        <taxon>Metastrongylidae</taxon>
        <taxon>Dictyocaulus</taxon>
    </lineage>
</organism>
<reference evidence="5" key="2">
    <citation type="journal article" date="2016" name="Sci. Rep.">
        <title>Dictyocaulus viviparus genome, variome and transcriptome elucidate lungworm biology and support future intervention.</title>
        <authorList>
            <person name="McNulty S.N."/>
            <person name="Strube C."/>
            <person name="Rosa B.A."/>
            <person name="Martin J.C."/>
            <person name="Tyagi R."/>
            <person name="Choi Y.J."/>
            <person name="Wang Q."/>
            <person name="Hallsworth Pepin K."/>
            <person name="Zhang X."/>
            <person name="Ozersky P."/>
            <person name="Wilson R.K."/>
            <person name="Sternberg P.W."/>
            <person name="Gasser R.B."/>
            <person name="Mitreva M."/>
        </authorList>
    </citation>
    <scope>NUCLEOTIDE SEQUENCE [LARGE SCALE GENOMIC DNA]</scope>
    <source>
        <strain evidence="5">HannoverDv2000</strain>
    </source>
</reference>
<dbReference type="InterPro" id="IPR016024">
    <property type="entry name" value="ARM-type_fold"/>
</dbReference>
<proteinExistence type="inferred from homology"/>
<dbReference type="SUPFAM" id="SSF48371">
    <property type="entry name" value="ARM repeat"/>
    <property type="match status" value="1"/>
</dbReference>
<evidence type="ECO:0000313" key="4">
    <source>
        <dbReference type="EMBL" id="KJH49030.1"/>
    </source>
</evidence>
<dbReference type="Pfam" id="PF19274">
    <property type="entry name" value="PI4K_N"/>
    <property type="match status" value="2"/>
</dbReference>
<feature type="domain" description="PI4-kinase N-terminal" evidence="3">
    <location>
        <begin position="321"/>
        <end position="572"/>
    </location>
</feature>
<comment type="similarity">
    <text evidence="1">Belongs to the PI3/PI4-kinase family. Type III PI4K subfamily.</text>
</comment>
<gene>
    <name evidence="4" type="ORF">DICVIV_04809</name>
</gene>
<dbReference type="Proteomes" id="UP000053766">
    <property type="component" value="Unassembled WGS sequence"/>
</dbReference>
<protein>
    <recommendedName>
        <fullName evidence="3">PI4-kinase N-terminal domain-containing protein</fullName>
    </recommendedName>
</protein>
<dbReference type="EMBL" id="KN716247">
    <property type="protein sequence ID" value="KJH49030.1"/>
    <property type="molecule type" value="Genomic_DNA"/>
</dbReference>
<accession>A0A0D8XWZ0</accession>
<evidence type="ECO:0000256" key="1">
    <source>
        <dbReference type="ARBA" id="ARBA00006209"/>
    </source>
</evidence>
<feature type="signal peptide" evidence="2">
    <location>
        <begin position="1"/>
        <end position="22"/>
    </location>
</feature>
<feature type="chain" id="PRO_5002336032" description="PI4-kinase N-terminal domain-containing protein" evidence="2">
    <location>
        <begin position="23"/>
        <end position="924"/>
    </location>
</feature>
<name>A0A0D8XWZ0_DICVI</name>
<dbReference type="STRING" id="29172.A0A0D8XWZ0"/>
<dbReference type="OrthoDB" id="10264149at2759"/>
<evidence type="ECO:0000313" key="5">
    <source>
        <dbReference type="Proteomes" id="UP000053766"/>
    </source>
</evidence>
<evidence type="ECO:0000259" key="3">
    <source>
        <dbReference type="Pfam" id="PF19274"/>
    </source>
</evidence>
<reference evidence="4 5" key="1">
    <citation type="submission" date="2013-11" db="EMBL/GenBank/DDBJ databases">
        <title>Draft genome of the bovine lungworm Dictyocaulus viviparus.</title>
        <authorList>
            <person name="Mitreva M."/>
        </authorList>
    </citation>
    <scope>NUCLEOTIDE SEQUENCE [LARGE SCALE GENOMIC DNA]</scope>
    <source>
        <strain evidence="4 5">HannoverDv2000</strain>
    </source>
</reference>
<evidence type="ECO:0000256" key="2">
    <source>
        <dbReference type="SAM" id="SignalP"/>
    </source>
</evidence>
<feature type="domain" description="PI4-kinase N-terminal" evidence="3">
    <location>
        <begin position="618"/>
        <end position="816"/>
    </location>
</feature>
<keyword evidence="2" id="KW-0732">Signal</keyword>
<sequence>MNKSNLAHILKLACYVLGLVRSLGRYSFSSKRPLISFIFPVEFDLLLQETSSNDKHSNLIPRINFEDEWSSMNGVLIDNEYASAQRLVRLYNSYGASFVCSYGDLEDGVSFTMTTKELESIFDTSSIIKRFPYKTVSETVTLTCLSLLREILRPFSLFKKDCAIKEYFAKEVNAFVVELLSTLEPQCFFLTERGSTRLRKKAADEELQRQSISIQATICALDLIVWSAIDDIDSDAVCSTMSARLFSLNTSRVHILQLPLALRALSSLGGLAEKFPSVATATVIPILSRFLLEPAAVLTKLSWETVIEKRSEEIRQEEGATKKLALDALRNAAIDALCRALKSSLSVDADSVQACLASLSSKLFICTGVNNPEVVLVCENVIMTLGGIGVALVRSKNVPDMVLQIFLQRFANPLSSLDNAIVHCLANMWIAGARSIHDGVMKLFTQISIESGNRVYSQEPNVRMLYIIPIPISYSARHVSLAVDTALGRMADGVSEEEDQQALLVRLLELFVQLGIEGRRVGEKMSTSAGNLGVLMPKIATLLKKMCPVSQPSTRLRNLFRDFWFYCTVLGFDVEYSGISFHISIFFILDQNAFLCFLIYASRSGSPSCCCIATKMNELQEFRNTVCGELNHQADIVPIVNRMDFAQCTYLLSVLRMEKMRVIHAEHKEALHEFFKYLEDKTIRKDKGGMWICLLAGASIIFEAYLESHKKNRKDDSSNPVLEYHAQFLLFQFNHNLREVRRCADACLSRLVDKFPHLLWNGRVLTTALRLLQDSIEGRTMVVKDFSQRCEQILQEAMKWAPAITRSHLLEYVSSFGAPSDTTLQLAMDAVINTGSESTSMYLSSLHMRSMYLGQIKGMLTSRSDSGTDISEYGLVKRLEADFELAIACKLKDELQNAVMLLSALFVTLKDLDDEYLDLNSSPP</sequence>
<dbReference type="AlphaFoldDB" id="A0A0D8XWZ0"/>